<reference evidence="4" key="1">
    <citation type="journal article" date="2016" name="Proc. Natl. Acad. Sci. U.S.A.">
        <title>Comparative genomics of biotechnologically important yeasts.</title>
        <authorList>
            <person name="Riley R."/>
            <person name="Haridas S."/>
            <person name="Wolfe K.H."/>
            <person name="Lopes M.R."/>
            <person name="Hittinger C.T."/>
            <person name="Goeker M."/>
            <person name="Salamov A.A."/>
            <person name="Wisecaver J.H."/>
            <person name="Long T.M."/>
            <person name="Calvey C.H."/>
            <person name="Aerts A.L."/>
            <person name="Barry K.W."/>
            <person name="Choi C."/>
            <person name="Clum A."/>
            <person name="Coughlan A.Y."/>
            <person name="Deshpande S."/>
            <person name="Douglass A.P."/>
            <person name="Hanson S.J."/>
            <person name="Klenk H.-P."/>
            <person name="LaButti K.M."/>
            <person name="Lapidus A."/>
            <person name="Lindquist E.A."/>
            <person name="Lipzen A.M."/>
            <person name="Meier-Kolthoff J.P."/>
            <person name="Ohm R.A."/>
            <person name="Otillar R.P."/>
            <person name="Pangilinan J.L."/>
            <person name="Peng Y."/>
            <person name="Rokas A."/>
            <person name="Rosa C.A."/>
            <person name="Scheuner C."/>
            <person name="Sibirny A.A."/>
            <person name="Slot J.C."/>
            <person name="Stielow J.B."/>
            <person name="Sun H."/>
            <person name="Kurtzman C.P."/>
            <person name="Blackwell M."/>
            <person name="Grigoriev I.V."/>
            <person name="Jeffries T.W."/>
        </authorList>
    </citation>
    <scope>NUCLEOTIDE SEQUENCE [LARGE SCALE GENOMIC DNA]</scope>
    <source>
        <strain evidence="4">NRRL Y-1626</strain>
    </source>
</reference>
<dbReference type="OrthoDB" id="10256179at2759"/>
<dbReference type="InterPro" id="IPR053245">
    <property type="entry name" value="MitoProcess-Associated"/>
</dbReference>
<proteinExistence type="predicted"/>
<name>A0A1B7TEU2_9ASCO</name>
<dbReference type="GO" id="GO:0034551">
    <property type="term" value="P:mitochondrial respiratory chain complex III assembly"/>
    <property type="evidence" value="ECO:0007669"/>
    <property type="project" value="TreeGrafter"/>
</dbReference>
<sequence length="625" mass="72506">MLFSKVYNKSSVTSRNKLITHTLLKQSCSNNYSINRFYARDRYNQDEESKQYEKSMNDMINQVNQELLQERMEINNKFLKQQQDAELELEERKRNTMNKYTTYIGNNSESIISKFVPDRSKSNEYKTQLLKKSMNYKLWVLSGVLLVLALGGNDIYNYFMNQEKFEEMNDNIREAQQKRIAKRQDKLNKRVKKLNKILNGGNAPIVAWNNGDFNTLFLNQFEKNDIVNLVEDGNSKDLYIINKNGDLFRYNSELNKVEVILKGHYLKDIKFSNEKLYMLNQKNQIEILPIKEDLFETFKTKKRWLKPWSSYTNYNSVMTDDNSKPMVFEKYDVGDIHFIGETFDGKVYSANTLSLEQQEKDALEFNKGQFGLPEYPPSKLATFAKHQKADIEEYPSDDQSNIENERYDENLFMKEDQPLEVELLTSSFFDKSKSIMKRNIVKFSTGKNHSYFIDSNGSFLAFGDNNVGQLYLQKIGTMKGYPVVSPRLPNNVKCVDVKCIEDNTYFLITDSNNKQFILSCGNGMMGELGNAQFKINQADATKLIGLSELKYDTIDQIGGFQDKRFAILKSKSANFKTISFWGNNKNGELPGLLQGKRYNTIQQTDIKLPMNSKVIVTKTYGTIII</sequence>
<evidence type="ECO:0000256" key="1">
    <source>
        <dbReference type="SAM" id="Coils"/>
    </source>
</evidence>
<keyword evidence="4" id="KW-1185">Reference proteome</keyword>
<keyword evidence="1" id="KW-0175">Coiled coil</keyword>
<feature type="coiled-coil region" evidence="1">
    <location>
        <begin position="64"/>
        <end position="99"/>
    </location>
</feature>
<protein>
    <recommendedName>
        <fullName evidence="5">RCC1/BLIP-II protein</fullName>
    </recommendedName>
</protein>
<evidence type="ECO:0008006" key="5">
    <source>
        <dbReference type="Google" id="ProtNLM"/>
    </source>
</evidence>
<gene>
    <name evidence="3" type="ORF">HANVADRAFT_52315</name>
</gene>
<dbReference type="EMBL" id="LXPE01000009">
    <property type="protein sequence ID" value="OBA27272.1"/>
    <property type="molecule type" value="Genomic_DNA"/>
</dbReference>
<evidence type="ECO:0000313" key="3">
    <source>
        <dbReference type="EMBL" id="OBA27272.1"/>
    </source>
</evidence>
<keyword evidence="2" id="KW-0812">Transmembrane</keyword>
<organism evidence="3 4">
    <name type="scientific">Hanseniaspora valbyensis NRRL Y-1626</name>
    <dbReference type="NCBI Taxonomy" id="766949"/>
    <lineage>
        <taxon>Eukaryota</taxon>
        <taxon>Fungi</taxon>
        <taxon>Dikarya</taxon>
        <taxon>Ascomycota</taxon>
        <taxon>Saccharomycotina</taxon>
        <taxon>Saccharomycetes</taxon>
        <taxon>Saccharomycodales</taxon>
        <taxon>Saccharomycodaceae</taxon>
        <taxon>Hanseniaspora</taxon>
    </lineage>
</organism>
<dbReference type="Gene3D" id="2.130.10.30">
    <property type="entry name" value="Regulator of chromosome condensation 1/beta-lactamase-inhibitor protein II"/>
    <property type="match status" value="1"/>
</dbReference>
<accession>A0A1B7TEU2</accession>
<dbReference type="PANTHER" id="PTHR47563:SF1">
    <property type="entry name" value="PROTEIN FMP25, MITOCHONDRIAL"/>
    <property type="match status" value="1"/>
</dbReference>
<dbReference type="AlphaFoldDB" id="A0A1B7TEU2"/>
<dbReference type="SUPFAM" id="SSF50985">
    <property type="entry name" value="RCC1/BLIP-II"/>
    <property type="match status" value="1"/>
</dbReference>
<dbReference type="Pfam" id="PF13540">
    <property type="entry name" value="RCC1_2"/>
    <property type="match status" value="1"/>
</dbReference>
<dbReference type="Proteomes" id="UP000092321">
    <property type="component" value="Unassembled WGS sequence"/>
</dbReference>
<dbReference type="InterPro" id="IPR009091">
    <property type="entry name" value="RCC1/BLIP-II"/>
</dbReference>
<keyword evidence="2" id="KW-0472">Membrane</keyword>
<evidence type="ECO:0000313" key="4">
    <source>
        <dbReference type="Proteomes" id="UP000092321"/>
    </source>
</evidence>
<dbReference type="PANTHER" id="PTHR47563">
    <property type="entry name" value="PROTEIN FMP25, MITOCHONDRIAL"/>
    <property type="match status" value="1"/>
</dbReference>
<keyword evidence="2" id="KW-1133">Transmembrane helix</keyword>
<dbReference type="GO" id="GO:0005743">
    <property type="term" value="C:mitochondrial inner membrane"/>
    <property type="evidence" value="ECO:0007669"/>
    <property type="project" value="TreeGrafter"/>
</dbReference>
<comment type="caution">
    <text evidence="3">The sequence shown here is derived from an EMBL/GenBank/DDBJ whole genome shotgun (WGS) entry which is preliminary data.</text>
</comment>
<evidence type="ECO:0000256" key="2">
    <source>
        <dbReference type="SAM" id="Phobius"/>
    </source>
</evidence>
<feature type="transmembrane region" description="Helical" evidence="2">
    <location>
        <begin position="138"/>
        <end position="159"/>
    </location>
</feature>